<dbReference type="EMBL" id="QTSX02007209">
    <property type="protein sequence ID" value="KAJ9049665.1"/>
    <property type="molecule type" value="Genomic_DNA"/>
</dbReference>
<evidence type="ECO:0000313" key="2">
    <source>
        <dbReference type="Proteomes" id="UP001165960"/>
    </source>
</evidence>
<reference evidence="1" key="1">
    <citation type="submission" date="2022-04" db="EMBL/GenBank/DDBJ databases">
        <title>Genome of the entomopathogenic fungus Entomophthora muscae.</title>
        <authorList>
            <person name="Elya C."/>
            <person name="Lovett B.R."/>
            <person name="Lee E."/>
            <person name="Macias A.M."/>
            <person name="Hajek A.E."/>
            <person name="De Bivort B.L."/>
            <person name="Kasson M.T."/>
            <person name="De Fine Licht H.H."/>
            <person name="Stajich J.E."/>
        </authorList>
    </citation>
    <scope>NUCLEOTIDE SEQUENCE</scope>
    <source>
        <strain evidence="1">Berkeley</strain>
    </source>
</reference>
<organism evidence="1 2">
    <name type="scientific">Entomophthora muscae</name>
    <dbReference type="NCBI Taxonomy" id="34485"/>
    <lineage>
        <taxon>Eukaryota</taxon>
        <taxon>Fungi</taxon>
        <taxon>Fungi incertae sedis</taxon>
        <taxon>Zoopagomycota</taxon>
        <taxon>Entomophthoromycotina</taxon>
        <taxon>Entomophthoromycetes</taxon>
        <taxon>Entomophthorales</taxon>
        <taxon>Entomophthoraceae</taxon>
        <taxon>Entomophthora</taxon>
    </lineage>
</organism>
<proteinExistence type="predicted"/>
<keyword evidence="2" id="KW-1185">Reference proteome</keyword>
<name>A0ACC2RHU3_9FUNG</name>
<accession>A0ACC2RHU3</accession>
<dbReference type="Proteomes" id="UP001165960">
    <property type="component" value="Unassembled WGS sequence"/>
</dbReference>
<comment type="caution">
    <text evidence="1">The sequence shown here is derived from an EMBL/GenBank/DDBJ whole genome shotgun (WGS) entry which is preliminary data.</text>
</comment>
<protein>
    <submittedName>
        <fullName evidence="1">Uncharacterized protein</fullName>
    </submittedName>
</protein>
<evidence type="ECO:0000313" key="1">
    <source>
        <dbReference type="EMBL" id="KAJ9049665.1"/>
    </source>
</evidence>
<sequence>MIPSVAVKLDPPVTDSYRPTLALLKNPEPSPTSLGEQVLLVQPLSLEYPRLIKLAAANGNTTPQGY</sequence>
<gene>
    <name evidence="1" type="ORF">DSO57_1022040</name>
</gene>